<dbReference type="Pfam" id="PF00175">
    <property type="entry name" value="NAD_binding_1"/>
    <property type="match status" value="1"/>
</dbReference>
<dbReference type="GO" id="GO:0016491">
    <property type="term" value="F:oxidoreductase activity"/>
    <property type="evidence" value="ECO:0007669"/>
    <property type="project" value="UniProtKB-KW"/>
</dbReference>
<organism evidence="10 11">
    <name type="scientific">Candidatus Woesebacteria bacterium RIFCSPHIGHO2_12_FULL_41_24</name>
    <dbReference type="NCBI Taxonomy" id="1802510"/>
    <lineage>
        <taxon>Bacteria</taxon>
        <taxon>Candidatus Woeseibacteriota</taxon>
    </lineage>
</organism>
<dbReference type="Pfam" id="PF00970">
    <property type="entry name" value="FAD_binding_6"/>
    <property type="match status" value="1"/>
</dbReference>
<evidence type="ECO:0000313" key="11">
    <source>
        <dbReference type="Proteomes" id="UP000178603"/>
    </source>
</evidence>
<dbReference type="SUPFAM" id="SSF52343">
    <property type="entry name" value="Ferredoxin reductase-like, C-terminal NADP-linked domain"/>
    <property type="match status" value="1"/>
</dbReference>
<evidence type="ECO:0000256" key="6">
    <source>
        <dbReference type="ARBA" id="ARBA00023002"/>
    </source>
</evidence>
<comment type="cofactor">
    <cofactor evidence="1">
        <name>FAD</name>
        <dbReference type="ChEBI" id="CHEBI:57692"/>
    </cofactor>
</comment>
<evidence type="ECO:0000256" key="1">
    <source>
        <dbReference type="ARBA" id="ARBA00001974"/>
    </source>
</evidence>
<evidence type="ECO:0000313" key="10">
    <source>
        <dbReference type="EMBL" id="OGM53880.1"/>
    </source>
</evidence>
<dbReference type="InterPro" id="IPR039261">
    <property type="entry name" value="FNR_nucleotide-bd"/>
</dbReference>
<keyword evidence="5" id="KW-0274">FAD</keyword>
<keyword evidence="4" id="KW-0479">Metal-binding</keyword>
<dbReference type="InterPro" id="IPR008333">
    <property type="entry name" value="Cbr1-like_FAD-bd_dom"/>
</dbReference>
<protein>
    <recommendedName>
        <fullName evidence="9">FAD-binding FR-type domain-containing protein</fullName>
    </recommendedName>
</protein>
<evidence type="ECO:0000256" key="3">
    <source>
        <dbReference type="ARBA" id="ARBA00022714"/>
    </source>
</evidence>
<keyword evidence="8" id="KW-0411">Iron-sulfur</keyword>
<dbReference type="SUPFAM" id="SSF63380">
    <property type="entry name" value="Riboflavin synthase domain-like"/>
    <property type="match status" value="1"/>
</dbReference>
<reference evidence="10 11" key="1">
    <citation type="journal article" date="2016" name="Nat. Commun.">
        <title>Thousands of microbial genomes shed light on interconnected biogeochemical processes in an aquifer system.</title>
        <authorList>
            <person name="Anantharaman K."/>
            <person name="Brown C.T."/>
            <person name="Hug L.A."/>
            <person name="Sharon I."/>
            <person name="Castelle C.J."/>
            <person name="Probst A.J."/>
            <person name="Thomas B.C."/>
            <person name="Singh A."/>
            <person name="Wilkins M.J."/>
            <person name="Karaoz U."/>
            <person name="Brodie E.L."/>
            <person name="Williams K.H."/>
            <person name="Hubbard S.S."/>
            <person name="Banfield J.F."/>
        </authorList>
    </citation>
    <scope>NUCLEOTIDE SEQUENCE [LARGE SCALE GENOMIC DNA]</scope>
</reference>
<dbReference type="AlphaFoldDB" id="A0A1F8AQG2"/>
<accession>A0A1F8AQG2</accession>
<dbReference type="InterPro" id="IPR017927">
    <property type="entry name" value="FAD-bd_FR_type"/>
</dbReference>
<name>A0A1F8AQG2_9BACT</name>
<dbReference type="PROSITE" id="PS51384">
    <property type="entry name" value="FAD_FR"/>
    <property type="match status" value="1"/>
</dbReference>
<evidence type="ECO:0000256" key="2">
    <source>
        <dbReference type="ARBA" id="ARBA00022630"/>
    </source>
</evidence>
<evidence type="ECO:0000256" key="5">
    <source>
        <dbReference type="ARBA" id="ARBA00022827"/>
    </source>
</evidence>
<dbReference type="Proteomes" id="UP000178603">
    <property type="component" value="Unassembled WGS sequence"/>
</dbReference>
<keyword evidence="2" id="KW-0285">Flavoprotein</keyword>
<evidence type="ECO:0000256" key="4">
    <source>
        <dbReference type="ARBA" id="ARBA00022723"/>
    </source>
</evidence>
<dbReference type="PRINTS" id="PR00371">
    <property type="entry name" value="FPNCR"/>
</dbReference>
<evidence type="ECO:0000256" key="7">
    <source>
        <dbReference type="ARBA" id="ARBA00023004"/>
    </source>
</evidence>
<dbReference type="InterPro" id="IPR001709">
    <property type="entry name" value="Flavoprot_Pyr_Nucl_cyt_Rdtase"/>
</dbReference>
<proteinExistence type="predicted"/>
<dbReference type="Gene3D" id="3.40.50.80">
    <property type="entry name" value="Nucleotide-binding domain of ferredoxin-NADP reductase (FNR) module"/>
    <property type="match status" value="1"/>
</dbReference>
<dbReference type="CDD" id="cd00322">
    <property type="entry name" value="FNR_like"/>
    <property type="match status" value="1"/>
</dbReference>
<dbReference type="GO" id="GO:0046872">
    <property type="term" value="F:metal ion binding"/>
    <property type="evidence" value="ECO:0007669"/>
    <property type="project" value="UniProtKB-KW"/>
</dbReference>
<dbReference type="PRINTS" id="PR00410">
    <property type="entry name" value="PHEHYDRXLASE"/>
</dbReference>
<dbReference type="InterPro" id="IPR001433">
    <property type="entry name" value="OxRdtase_FAD/NAD-bd"/>
</dbReference>
<dbReference type="InterPro" id="IPR017938">
    <property type="entry name" value="Riboflavin_synthase-like_b-brl"/>
</dbReference>
<gene>
    <name evidence="10" type="ORF">A3E44_05705</name>
</gene>
<keyword evidence="6" id="KW-0560">Oxidoreductase</keyword>
<dbReference type="EMBL" id="MGGW01000020">
    <property type="protein sequence ID" value="OGM53880.1"/>
    <property type="molecule type" value="Genomic_DNA"/>
</dbReference>
<dbReference type="PANTHER" id="PTHR47354:SF6">
    <property type="entry name" value="NADH OXIDOREDUCTASE HCR"/>
    <property type="match status" value="1"/>
</dbReference>
<dbReference type="Gene3D" id="2.40.30.10">
    <property type="entry name" value="Translation factors"/>
    <property type="match status" value="1"/>
</dbReference>
<evidence type="ECO:0000259" key="9">
    <source>
        <dbReference type="PROSITE" id="PS51384"/>
    </source>
</evidence>
<sequence length="242" mass="27564">MKLKLVKKKNEAEGTKSFFFESETKVDYSPGQYFFITLPKLNYPDQRGETRHFTLSSSPTEQLLRITTRIRPESGYKKTLDEQVIGGVLEGRGPNGTFILEEETRDVQVFIAGGIGITPFRSMIKYSLDLNFKTPIYLIYSNSTPEEIAFRSDLDEMAKNNENIKVAMTISKPEESQVYWPGLTGRIDDKLLHKLFANWKLAINQLTFWVAGPPPMVDAIEILLASSNINPDHIKIEKFTGY</sequence>
<dbReference type="InterPro" id="IPR050415">
    <property type="entry name" value="MRET"/>
</dbReference>
<comment type="caution">
    <text evidence="10">The sequence shown here is derived from an EMBL/GenBank/DDBJ whole genome shotgun (WGS) entry which is preliminary data.</text>
</comment>
<evidence type="ECO:0000256" key="8">
    <source>
        <dbReference type="ARBA" id="ARBA00023014"/>
    </source>
</evidence>
<keyword evidence="3" id="KW-0001">2Fe-2S</keyword>
<dbReference type="GO" id="GO:0051537">
    <property type="term" value="F:2 iron, 2 sulfur cluster binding"/>
    <property type="evidence" value="ECO:0007669"/>
    <property type="project" value="UniProtKB-KW"/>
</dbReference>
<feature type="domain" description="FAD-binding FR-type" evidence="9">
    <location>
        <begin position="1"/>
        <end position="101"/>
    </location>
</feature>
<keyword evidence="7" id="KW-0408">Iron</keyword>
<dbReference type="PANTHER" id="PTHR47354">
    <property type="entry name" value="NADH OXIDOREDUCTASE HCR"/>
    <property type="match status" value="1"/>
</dbReference>